<feature type="compositionally biased region" description="Low complexity" evidence="1">
    <location>
        <begin position="7"/>
        <end position="18"/>
    </location>
</feature>
<gene>
    <name evidence="2" type="ORF">psageK9_38c</name>
</gene>
<proteinExistence type="predicted"/>
<dbReference type="Proteomes" id="UP000828785">
    <property type="component" value="Segment"/>
</dbReference>
<reference evidence="2" key="1">
    <citation type="submission" date="2021-08" db="EMBL/GenBank/DDBJ databases">
        <authorList>
            <person name="Martino G."/>
            <person name="Holtappels D."/>
            <person name="Wagemans J."/>
            <person name="Lavigne R."/>
            <person name="Turina M."/>
            <person name="Ciuffo M."/>
        </authorList>
    </citation>
    <scope>NUCLEOTIDE SEQUENCE</scope>
</reference>
<sequence length="59" mass="6598">MICLPCNGRPRNGNRSGGMWEAKASKPGSPDRTTDHTPMRMSTHRESGPLHRLTRLPRS</sequence>
<evidence type="ECO:0000256" key="1">
    <source>
        <dbReference type="SAM" id="MobiDB-lite"/>
    </source>
</evidence>
<evidence type="ECO:0000313" key="2">
    <source>
        <dbReference type="EMBL" id="UAW53908.1"/>
    </source>
</evidence>
<name>A0AAE8XNC4_9CAUD</name>
<protein>
    <submittedName>
        <fullName evidence="2">Uncharacterized protein</fullName>
    </submittedName>
</protein>
<keyword evidence="3" id="KW-1185">Reference proteome</keyword>
<organism evidence="2 3">
    <name type="scientific">Pseudomonas phage psageK9</name>
    <dbReference type="NCBI Taxonomy" id="2875722"/>
    <lineage>
        <taxon>Viruses</taxon>
        <taxon>Duplodnaviria</taxon>
        <taxon>Heunggongvirae</taxon>
        <taxon>Uroviricota</taxon>
        <taxon>Caudoviricetes</taxon>
        <taxon>Readingvirus</taxon>
        <taxon>Readingvirus psageK9</taxon>
    </lineage>
</organism>
<evidence type="ECO:0000313" key="3">
    <source>
        <dbReference type="Proteomes" id="UP000828785"/>
    </source>
</evidence>
<feature type="region of interest" description="Disordered" evidence="1">
    <location>
        <begin position="1"/>
        <end position="59"/>
    </location>
</feature>
<feature type="compositionally biased region" description="Basic and acidic residues" evidence="1">
    <location>
        <begin position="32"/>
        <end position="49"/>
    </location>
</feature>
<dbReference type="EMBL" id="MZ868718">
    <property type="protein sequence ID" value="UAW53908.1"/>
    <property type="molecule type" value="Genomic_DNA"/>
</dbReference>
<accession>A0AAE8XNC4</accession>